<accession>A0A0T6BGW6</accession>
<protein>
    <submittedName>
        <fullName evidence="1">Uncharacterized protein</fullName>
    </submittedName>
</protein>
<dbReference type="AlphaFoldDB" id="A0A0T6BGW6"/>
<reference evidence="1 2" key="1">
    <citation type="submission" date="2015-09" db="EMBL/GenBank/DDBJ databases">
        <title>Draft genome of the scarab beetle Oryctes borbonicus.</title>
        <authorList>
            <person name="Meyer J.M."/>
            <person name="Markov G.V."/>
            <person name="Baskaran P."/>
            <person name="Herrmann M."/>
            <person name="Sommer R.J."/>
            <person name="Roedelsperger C."/>
        </authorList>
    </citation>
    <scope>NUCLEOTIDE SEQUENCE [LARGE SCALE GENOMIC DNA]</scope>
    <source>
        <strain evidence="1">OB123</strain>
        <tissue evidence="1">Whole animal</tissue>
    </source>
</reference>
<feature type="non-terminal residue" evidence="1">
    <location>
        <position position="1"/>
    </location>
</feature>
<dbReference type="EMBL" id="LJIG01000387">
    <property type="protein sequence ID" value="KRT86553.1"/>
    <property type="molecule type" value="Genomic_DNA"/>
</dbReference>
<organism evidence="1 2">
    <name type="scientific">Oryctes borbonicus</name>
    <dbReference type="NCBI Taxonomy" id="1629725"/>
    <lineage>
        <taxon>Eukaryota</taxon>
        <taxon>Metazoa</taxon>
        <taxon>Ecdysozoa</taxon>
        <taxon>Arthropoda</taxon>
        <taxon>Hexapoda</taxon>
        <taxon>Insecta</taxon>
        <taxon>Pterygota</taxon>
        <taxon>Neoptera</taxon>
        <taxon>Endopterygota</taxon>
        <taxon>Coleoptera</taxon>
        <taxon>Polyphaga</taxon>
        <taxon>Scarabaeiformia</taxon>
        <taxon>Scarabaeidae</taxon>
        <taxon>Dynastinae</taxon>
        <taxon>Oryctes</taxon>
    </lineage>
</organism>
<evidence type="ECO:0000313" key="2">
    <source>
        <dbReference type="Proteomes" id="UP000051574"/>
    </source>
</evidence>
<sequence length="100" mass="11187">SGVSHTLHLEDSGLDVIIVDQRFDWPVARPVEETEVVIIELHVRSRLFADKLLGTYGLVLQSVIQDGRLSVSDDLVDPNNKPLPEISRVLSRTLLCIQDD</sequence>
<dbReference type="InterPro" id="IPR035892">
    <property type="entry name" value="C2_domain_sf"/>
</dbReference>
<name>A0A0T6BGW6_9SCAR</name>
<gene>
    <name evidence="1" type="ORF">AMK59_2604</name>
</gene>
<proteinExistence type="predicted"/>
<dbReference type="Proteomes" id="UP000051574">
    <property type="component" value="Unassembled WGS sequence"/>
</dbReference>
<dbReference type="OrthoDB" id="10059618at2759"/>
<keyword evidence="2" id="KW-1185">Reference proteome</keyword>
<evidence type="ECO:0000313" key="1">
    <source>
        <dbReference type="EMBL" id="KRT86553.1"/>
    </source>
</evidence>
<dbReference type="Gene3D" id="2.60.40.150">
    <property type="entry name" value="C2 domain"/>
    <property type="match status" value="1"/>
</dbReference>
<comment type="caution">
    <text evidence="1">The sequence shown here is derived from an EMBL/GenBank/DDBJ whole genome shotgun (WGS) entry which is preliminary data.</text>
</comment>